<evidence type="ECO:0000256" key="3">
    <source>
        <dbReference type="ARBA" id="ARBA00022729"/>
    </source>
</evidence>
<proteinExistence type="inferred from homology"/>
<dbReference type="OrthoDB" id="9775455at2"/>
<feature type="domain" description="NolW-like" evidence="8">
    <location>
        <begin position="134"/>
        <end position="194"/>
    </location>
</feature>
<organism evidence="10 11">
    <name type="scientific">Thalassovita gelatinovora</name>
    <name type="common">Thalassobius gelatinovorus</name>
    <dbReference type="NCBI Taxonomy" id="53501"/>
    <lineage>
        <taxon>Bacteria</taxon>
        <taxon>Pseudomonadati</taxon>
        <taxon>Pseudomonadota</taxon>
        <taxon>Alphaproteobacteria</taxon>
        <taxon>Rhodobacterales</taxon>
        <taxon>Roseobacteraceae</taxon>
        <taxon>Thalassovita</taxon>
    </lineage>
</organism>
<evidence type="ECO:0000313" key="11">
    <source>
        <dbReference type="Proteomes" id="UP000051587"/>
    </source>
</evidence>
<comment type="subcellular location">
    <subcellularLocation>
        <location evidence="6">Cell outer membrane</location>
    </subcellularLocation>
    <subcellularLocation>
        <location evidence="1">Membrane</location>
    </subcellularLocation>
</comment>
<evidence type="ECO:0000313" key="10">
    <source>
        <dbReference type="EMBL" id="CUH63488.1"/>
    </source>
</evidence>
<dbReference type="InterPro" id="IPR049371">
    <property type="entry name" value="GspD-like_N0"/>
</dbReference>
<evidence type="ECO:0000259" key="9">
    <source>
        <dbReference type="Pfam" id="PF21305"/>
    </source>
</evidence>
<dbReference type="AlphaFoldDB" id="A0A0P1FSK5"/>
<keyword evidence="6" id="KW-0813">Transport</keyword>
<accession>A0A0P1FSK5</accession>
<dbReference type="InterPro" id="IPR004846">
    <property type="entry name" value="T2SS/T3SS_dom"/>
</dbReference>
<feature type="domain" description="GspD-like N0" evidence="9">
    <location>
        <begin position="41"/>
        <end position="107"/>
    </location>
</feature>
<feature type="domain" description="NolW-like" evidence="8">
    <location>
        <begin position="198"/>
        <end position="258"/>
    </location>
</feature>
<dbReference type="InterPro" id="IPR050810">
    <property type="entry name" value="Bact_Secretion_Sys_Channel"/>
</dbReference>
<dbReference type="InterPro" id="IPR001775">
    <property type="entry name" value="GspD/PilQ"/>
</dbReference>
<sequence length="655" mass="69915">MKILASIRPALAAFGLMLATGIGPLAILVLDAQPARAQVALDLRDADIRSFIEIVSEATNRRFILDPEVRGNVTVLAPDDMSADELYEVFLSVLELNGLTLIEGGGADRIVAMRNARGLASGPDVAGSKGTYETRVIEVENAPLQDVVEVVRPLLPADAILTPVPGSKMLILSDRGQNFRRIEALIRRLDQPRDEPIQMIRLRNANASEVAQVIQSMGILPDGAALSVDRRSNALVVSGSADFREKIRVLASRLDTQQNNVVSHAVGLNYADAAALADVVLRAITNEQQGANEAPIHIVPEPQTNTLLVTAPQDRMDDIVSMIRYLDRRPRQVLVEAVIFEMSVDGFADLAVQWAGILNNAVVGGAQFTLEGRPSLTNLVASVLNGTTIDAGSGGIIAGVPSQGDRGVAGFLSAVASTTSTRLLSTPSIMTLNNQEAEIVVAQNVPFVTGAYSTVGDSAVENPFQTIERQDVGLTLNVTPQINADRTVRMDIKQEVSNLTSSQAASGGEITSKRSLSTSVLVRDGNVILLGGLLENGSGSVSQRVPGISKLPLIGGLFRGKNATKNQRVLLVLLRPQVVNSEQEAQDLSRKIARDARKASLAIEPLDDGKYPKSPSGALPFDGVDLNQPFDAGFVDDVAQRRNFPPLPSRIQFGN</sequence>
<evidence type="ECO:0000259" key="7">
    <source>
        <dbReference type="Pfam" id="PF00263"/>
    </source>
</evidence>
<name>A0A0P1FSK5_THAGE</name>
<evidence type="ECO:0000256" key="2">
    <source>
        <dbReference type="ARBA" id="ARBA00022692"/>
    </source>
</evidence>
<evidence type="ECO:0000256" key="1">
    <source>
        <dbReference type="ARBA" id="ARBA00004370"/>
    </source>
</evidence>
<reference evidence="10 11" key="1">
    <citation type="submission" date="2015-09" db="EMBL/GenBank/DDBJ databases">
        <authorList>
            <consortium name="Swine Surveillance"/>
        </authorList>
    </citation>
    <scope>NUCLEOTIDE SEQUENCE [LARGE SCALE GENOMIC DNA]</scope>
    <source>
        <strain evidence="10 11">CECT 4357</strain>
    </source>
</reference>
<dbReference type="PANTHER" id="PTHR30332">
    <property type="entry name" value="PROBABLE GENERAL SECRETION PATHWAY PROTEIN D"/>
    <property type="match status" value="1"/>
</dbReference>
<dbReference type="PRINTS" id="PR00811">
    <property type="entry name" value="BCTERIALGSPD"/>
</dbReference>
<evidence type="ECO:0000256" key="6">
    <source>
        <dbReference type="RuleBase" id="RU004004"/>
    </source>
</evidence>
<evidence type="ECO:0000256" key="5">
    <source>
        <dbReference type="RuleBase" id="RU004003"/>
    </source>
</evidence>
<keyword evidence="11" id="KW-1185">Reference proteome</keyword>
<dbReference type="GO" id="GO:0009306">
    <property type="term" value="P:protein secretion"/>
    <property type="evidence" value="ECO:0007669"/>
    <property type="project" value="InterPro"/>
</dbReference>
<evidence type="ECO:0000259" key="8">
    <source>
        <dbReference type="Pfam" id="PF03958"/>
    </source>
</evidence>
<dbReference type="InterPro" id="IPR005644">
    <property type="entry name" value="NolW-like"/>
</dbReference>
<dbReference type="RefSeq" id="WP_082644056.1">
    <property type="nucleotide sequence ID" value="NZ_CP051181.1"/>
</dbReference>
<dbReference type="InterPro" id="IPR038591">
    <property type="entry name" value="NolW-like_sf"/>
</dbReference>
<dbReference type="Gene3D" id="3.30.1370.120">
    <property type="match status" value="3"/>
</dbReference>
<keyword evidence="4" id="KW-0472">Membrane</keyword>
<dbReference type="Pfam" id="PF03958">
    <property type="entry name" value="Secretin_N"/>
    <property type="match status" value="3"/>
</dbReference>
<gene>
    <name evidence="10" type="primary">xcpQ</name>
    <name evidence="10" type="ORF">TG4357_00704</name>
</gene>
<dbReference type="GO" id="GO:0015627">
    <property type="term" value="C:type II protein secretion system complex"/>
    <property type="evidence" value="ECO:0007669"/>
    <property type="project" value="TreeGrafter"/>
</dbReference>
<feature type="domain" description="NolW-like" evidence="8">
    <location>
        <begin position="266"/>
        <end position="332"/>
    </location>
</feature>
<dbReference type="Proteomes" id="UP000051587">
    <property type="component" value="Unassembled WGS sequence"/>
</dbReference>
<evidence type="ECO:0000256" key="4">
    <source>
        <dbReference type="ARBA" id="ARBA00023136"/>
    </source>
</evidence>
<comment type="similarity">
    <text evidence="5">Belongs to the bacterial secretin family.</text>
</comment>
<dbReference type="EMBL" id="CYSA01000007">
    <property type="protein sequence ID" value="CUH63488.1"/>
    <property type="molecule type" value="Genomic_DNA"/>
</dbReference>
<dbReference type="GO" id="GO:0009279">
    <property type="term" value="C:cell outer membrane"/>
    <property type="evidence" value="ECO:0007669"/>
    <property type="project" value="UniProtKB-SubCell"/>
</dbReference>
<dbReference type="STRING" id="53501.SAMN04488043_107207"/>
<dbReference type="Pfam" id="PF00263">
    <property type="entry name" value="Secretin"/>
    <property type="match status" value="1"/>
</dbReference>
<keyword evidence="2" id="KW-0812">Transmembrane</keyword>
<dbReference type="PANTHER" id="PTHR30332:SF24">
    <property type="entry name" value="SECRETIN GSPD-RELATED"/>
    <property type="match status" value="1"/>
</dbReference>
<protein>
    <submittedName>
        <fullName evidence="10">General secretion pathway protein D</fullName>
    </submittedName>
</protein>
<keyword evidence="3" id="KW-0732">Signal</keyword>
<feature type="domain" description="Type II/III secretion system secretin-like" evidence="7">
    <location>
        <begin position="415"/>
        <end position="579"/>
    </location>
</feature>
<dbReference type="Pfam" id="PF21305">
    <property type="entry name" value="type_II_gspD_N0"/>
    <property type="match status" value="1"/>
</dbReference>